<dbReference type="SMART" id="SM00450">
    <property type="entry name" value="RHOD"/>
    <property type="match status" value="2"/>
</dbReference>
<evidence type="ECO:0000256" key="1">
    <source>
        <dbReference type="ARBA" id="ARBA00022679"/>
    </source>
</evidence>
<evidence type="ECO:0000256" key="2">
    <source>
        <dbReference type="ARBA" id="ARBA00022737"/>
    </source>
</evidence>
<feature type="domain" description="Rhodanese" evidence="3">
    <location>
        <begin position="167"/>
        <end position="279"/>
    </location>
</feature>
<dbReference type="OrthoDB" id="9770030at2"/>
<dbReference type="InterPro" id="IPR001763">
    <property type="entry name" value="Rhodanese-like_dom"/>
</dbReference>
<keyword evidence="1 4" id="KW-0808">Transferase</keyword>
<dbReference type="Gene3D" id="3.40.250.10">
    <property type="entry name" value="Rhodanese-like domain"/>
    <property type="match status" value="2"/>
</dbReference>
<feature type="domain" description="Rhodanese" evidence="3">
    <location>
        <begin position="20"/>
        <end position="136"/>
    </location>
</feature>
<dbReference type="InterPro" id="IPR036873">
    <property type="entry name" value="Rhodanese-like_dom_sf"/>
</dbReference>
<evidence type="ECO:0000259" key="3">
    <source>
        <dbReference type="PROSITE" id="PS50206"/>
    </source>
</evidence>
<dbReference type="AlphaFoldDB" id="A0A4R2NSK9"/>
<comment type="caution">
    <text evidence="4">The sequence shown here is derived from an EMBL/GenBank/DDBJ whole genome shotgun (WGS) entry which is preliminary data.</text>
</comment>
<dbReference type="GO" id="GO:0004792">
    <property type="term" value="F:thiosulfate-cyanide sulfurtransferase activity"/>
    <property type="evidence" value="ECO:0007669"/>
    <property type="project" value="TreeGrafter"/>
</dbReference>
<dbReference type="CDD" id="cd01449">
    <property type="entry name" value="TST_Repeat_2"/>
    <property type="match status" value="1"/>
</dbReference>
<dbReference type="SUPFAM" id="SSF52821">
    <property type="entry name" value="Rhodanese/Cell cycle control phosphatase"/>
    <property type="match status" value="2"/>
</dbReference>
<dbReference type="RefSeq" id="WP_132795049.1">
    <property type="nucleotide sequence ID" value="NZ_SLXM01000006.1"/>
</dbReference>
<protein>
    <submittedName>
        <fullName evidence="4">Thiosulfate/3-mercaptopyruvate sulfurtransferase</fullName>
    </submittedName>
</protein>
<dbReference type="PANTHER" id="PTHR11364">
    <property type="entry name" value="THIOSULFATE SULFERTANSFERASE"/>
    <property type="match status" value="1"/>
</dbReference>
<keyword evidence="2" id="KW-0677">Repeat</keyword>
<evidence type="ECO:0000313" key="4">
    <source>
        <dbReference type="EMBL" id="TCP24375.1"/>
    </source>
</evidence>
<keyword evidence="5" id="KW-1185">Reference proteome</keyword>
<dbReference type="PROSITE" id="PS50206">
    <property type="entry name" value="RHODANESE_3"/>
    <property type="match status" value="2"/>
</dbReference>
<proteinExistence type="predicted"/>
<dbReference type="Pfam" id="PF00581">
    <property type="entry name" value="Rhodanese"/>
    <property type="match status" value="2"/>
</dbReference>
<sequence length="280" mass="31449">MTLKITSPVVSVDWLYENRDADNLIILDATIKKVGSSDTSLEKKMQIPKAVFFDLKDVFLDKKGAFPNTIPQEDYFEKQVQSLGINNDFCIIIYDDLGVYSSPRAWWLFKLFGFDNVAVLNGGLPSWKAKGYKVENQSATQLSKGNFKAVLIEDRVVSYHKVLDAISSDEYCIADARSNDRFLAKVPEPREDLKGGHIPNSINLSYTEVQLNGEMKSKEELELLFKAINSNKKKYIFTCGSGITACILALALEITENTNYSVYDGSWTEWASTPNLPIAK</sequence>
<dbReference type="EMBL" id="SLXM01000006">
    <property type="protein sequence ID" value="TCP24375.1"/>
    <property type="molecule type" value="Genomic_DNA"/>
</dbReference>
<keyword evidence="4" id="KW-0670">Pyruvate</keyword>
<dbReference type="Proteomes" id="UP000294564">
    <property type="component" value="Unassembled WGS sequence"/>
</dbReference>
<evidence type="ECO:0000313" key="5">
    <source>
        <dbReference type="Proteomes" id="UP000294564"/>
    </source>
</evidence>
<reference evidence="4 5" key="1">
    <citation type="submission" date="2019-03" db="EMBL/GenBank/DDBJ databases">
        <title>Genomic Encyclopedia of Type Strains, Phase IV (KMG-IV): sequencing the most valuable type-strain genomes for metagenomic binning, comparative biology and taxonomic classification.</title>
        <authorList>
            <person name="Goeker M."/>
        </authorList>
    </citation>
    <scope>NUCLEOTIDE SEQUENCE [LARGE SCALE GENOMIC DNA]</scope>
    <source>
        <strain evidence="4 5">DSM 14836</strain>
    </source>
</reference>
<name>A0A4R2NSK9_9FLAO</name>
<dbReference type="CDD" id="cd01448">
    <property type="entry name" value="TST_Repeat_1"/>
    <property type="match status" value="1"/>
</dbReference>
<dbReference type="InterPro" id="IPR045078">
    <property type="entry name" value="TST/MPST-like"/>
</dbReference>
<dbReference type="PANTHER" id="PTHR11364:SF27">
    <property type="entry name" value="SULFURTRANSFERASE"/>
    <property type="match status" value="1"/>
</dbReference>
<organism evidence="4 5">
    <name type="scientific">Tenacibaculum skagerrakense</name>
    <dbReference type="NCBI Taxonomy" id="186571"/>
    <lineage>
        <taxon>Bacteria</taxon>
        <taxon>Pseudomonadati</taxon>
        <taxon>Bacteroidota</taxon>
        <taxon>Flavobacteriia</taxon>
        <taxon>Flavobacteriales</taxon>
        <taxon>Flavobacteriaceae</taxon>
        <taxon>Tenacibaculum</taxon>
    </lineage>
</organism>
<gene>
    <name evidence="4" type="ORF">EV195_106183</name>
</gene>
<accession>A0A4R2NSK9</accession>